<dbReference type="EnsemblPlants" id="AES97099">
    <property type="protein sequence ID" value="AES97099"/>
    <property type="gene ID" value="MTR_5g045320"/>
</dbReference>
<organism evidence="1 3">
    <name type="scientific">Medicago truncatula</name>
    <name type="common">Barrel medic</name>
    <name type="synonym">Medicago tribuloides</name>
    <dbReference type="NCBI Taxonomy" id="3880"/>
    <lineage>
        <taxon>Eukaryota</taxon>
        <taxon>Viridiplantae</taxon>
        <taxon>Streptophyta</taxon>
        <taxon>Embryophyta</taxon>
        <taxon>Tracheophyta</taxon>
        <taxon>Spermatophyta</taxon>
        <taxon>Magnoliopsida</taxon>
        <taxon>eudicotyledons</taxon>
        <taxon>Gunneridae</taxon>
        <taxon>Pentapetalae</taxon>
        <taxon>rosids</taxon>
        <taxon>fabids</taxon>
        <taxon>Fabales</taxon>
        <taxon>Fabaceae</taxon>
        <taxon>Papilionoideae</taxon>
        <taxon>50 kb inversion clade</taxon>
        <taxon>NPAAA clade</taxon>
        <taxon>Hologalegina</taxon>
        <taxon>IRL clade</taxon>
        <taxon>Trifolieae</taxon>
        <taxon>Medicago</taxon>
    </lineage>
</organism>
<reference evidence="2" key="3">
    <citation type="submission" date="2015-04" db="UniProtKB">
        <authorList>
            <consortium name="EnsemblPlants"/>
        </authorList>
    </citation>
    <scope>IDENTIFICATION</scope>
    <source>
        <strain evidence="2">cv. Jemalong A17</strain>
    </source>
</reference>
<gene>
    <name evidence="1" type="ordered locus">MTR_5g045320</name>
</gene>
<reference evidence="1 3" key="2">
    <citation type="journal article" date="2014" name="BMC Genomics">
        <title>An improved genome release (version Mt4.0) for the model legume Medicago truncatula.</title>
        <authorList>
            <person name="Tang H."/>
            <person name="Krishnakumar V."/>
            <person name="Bidwell S."/>
            <person name="Rosen B."/>
            <person name="Chan A."/>
            <person name="Zhou S."/>
            <person name="Gentzbittel L."/>
            <person name="Childs K.L."/>
            <person name="Yandell M."/>
            <person name="Gundlach H."/>
            <person name="Mayer K.F."/>
            <person name="Schwartz D.C."/>
            <person name="Town C.D."/>
        </authorList>
    </citation>
    <scope>GENOME REANNOTATION</scope>
    <source>
        <strain evidence="2 3">cv. Jemalong A17</strain>
    </source>
</reference>
<sequence>MSNGVMPCVLGPTSFNLKFWANILISDEHQNVVVFMMIFIWVHHIHADVLFWTFYSCQVYLHVLHVLDESGLLMNNLLNYHQNVLINILN</sequence>
<dbReference type="AlphaFoldDB" id="G7JZ20"/>
<keyword evidence="3" id="KW-1185">Reference proteome</keyword>
<dbReference type="PaxDb" id="3880-AES97099"/>
<evidence type="ECO:0000313" key="3">
    <source>
        <dbReference type="Proteomes" id="UP000002051"/>
    </source>
</evidence>
<reference evidence="1 3" key="1">
    <citation type="journal article" date="2011" name="Nature">
        <title>The Medicago genome provides insight into the evolution of rhizobial symbioses.</title>
        <authorList>
            <person name="Young N.D."/>
            <person name="Debelle F."/>
            <person name="Oldroyd G.E."/>
            <person name="Geurts R."/>
            <person name="Cannon S.B."/>
            <person name="Udvardi M.K."/>
            <person name="Benedito V.A."/>
            <person name="Mayer K.F."/>
            <person name="Gouzy J."/>
            <person name="Schoof H."/>
            <person name="Van de Peer Y."/>
            <person name="Proost S."/>
            <person name="Cook D.R."/>
            <person name="Meyers B.C."/>
            <person name="Spannagl M."/>
            <person name="Cheung F."/>
            <person name="De Mita S."/>
            <person name="Krishnakumar V."/>
            <person name="Gundlach H."/>
            <person name="Zhou S."/>
            <person name="Mudge J."/>
            <person name="Bharti A.K."/>
            <person name="Murray J.D."/>
            <person name="Naoumkina M.A."/>
            <person name="Rosen B."/>
            <person name="Silverstein K.A."/>
            <person name="Tang H."/>
            <person name="Rombauts S."/>
            <person name="Zhao P.X."/>
            <person name="Zhou P."/>
            <person name="Barbe V."/>
            <person name="Bardou P."/>
            <person name="Bechner M."/>
            <person name="Bellec A."/>
            <person name="Berger A."/>
            <person name="Berges H."/>
            <person name="Bidwell S."/>
            <person name="Bisseling T."/>
            <person name="Choisne N."/>
            <person name="Couloux A."/>
            <person name="Denny R."/>
            <person name="Deshpande S."/>
            <person name="Dai X."/>
            <person name="Doyle J.J."/>
            <person name="Dudez A.M."/>
            <person name="Farmer A.D."/>
            <person name="Fouteau S."/>
            <person name="Franken C."/>
            <person name="Gibelin C."/>
            <person name="Gish J."/>
            <person name="Goldstein S."/>
            <person name="Gonzalez A.J."/>
            <person name="Green P.J."/>
            <person name="Hallab A."/>
            <person name="Hartog M."/>
            <person name="Hua A."/>
            <person name="Humphray S.J."/>
            <person name="Jeong D.H."/>
            <person name="Jing Y."/>
            <person name="Jocker A."/>
            <person name="Kenton S.M."/>
            <person name="Kim D.J."/>
            <person name="Klee K."/>
            <person name="Lai H."/>
            <person name="Lang C."/>
            <person name="Lin S."/>
            <person name="Macmil S.L."/>
            <person name="Magdelenat G."/>
            <person name="Matthews L."/>
            <person name="McCorrison J."/>
            <person name="Monaghan E.L."/>
            <person name="Mun J.H."/>
            <person name="Najar F.Z."/>
            <person name="Nicholson C."/>
            <person name="Noirot C."/>
            <person name="O'Bleness M."/>
            <person name="Paule C.R."/>
            <person name="Poulain J."/>
            <person name="Prion F."/>
            <person name="Qin B."/>
            <person name="Qu C."/>
            <person name="Retzel E.F."/>
            <person name="Riddle C."/>
            <person name="Sallet E."/>
            <person name="Samain S."/>
            <person name="Samson N."/>
            <person name="Sanders I."/>
            <person name="Saurat O."/>
            <person name="Scarpelli C."/>
            <person name="Schiex T."/>
            <person name="Segurens B."/>
            <person name="Severin A.J."/>
            <person name="Sherrier D.J."/>
            <person name="Shi R."/>
            <person name="Sims S."/>
            <person name="Singer S.R."/>
            <person name="Sinharoy S."/>
            <person name="Sterck L."/>
            <person name="Viollet A."/>
            <person name="Wang B.B."/>
            <person name="Wang K."/>
            <person name="Wang M."/>
            <person name="Wang X."/>
            <person name="Warfsmann J."/>
            <person name="Weissenbach J."/>
            <person name="White D.D."/>
            <person name="White J.D."/>
            <person name="Wiley G.B."/>
            <person name="Wincker P."/>
            <person name="Xing Y."/>
            <person name="Yang L."/>
            <person name="Yao Z."/>
            <person name="Ying F."/>
            <person name="Zhai J."/>
            <person name="Zhou L."/>
            <person name="Zuber A."/>
            <person name="Denarie J."/>
            <person name="Dixon R.A."/>
            <person name="May G.D."/>
            <person name="Schwartz D.C."/>
            <person name="Rogers J."/>
            <person name="Quetier F."/>
            <person name="Town C.D."/>
            <person name="Roe B.A."/>
        </authorList>
    </citation>
    <scope>NUCLEOTIDE SEQUENCE [LARGE SCALE GENOMIC DNA]</scope>
    <source>
        <strain evidence="1">A17</strain>
        <strain evidence="2 3">cv. Jemalong A17</strain>
    </source>
</reference>
<dbReference type="Proteomes" id="UP000002051">
    <property type="component" value="Chromosome 5"/>
</dbReference>
<proteinExistence type="predicted"/>
<dbReference type="HOGENOM" id="CLU_2444203_0_0_1"/>
<protein>
    <submittedName>
        <fullName evidence="1 2">Uncharacterized protein</fullName>
    </submittedName>
</protein>
<evidence type="ECO:0000313" key="2">
    <source>
        <dbReference type="EnsemblPlants" id="AES97099"/>
    </source>
</evidence>
<accession>G7JZ20</accession>
<evidence type="ECO:0000313" key="1">
    <source>
        <dbReference type="EMBL" id="AES97099.1"/>
    </source>
</evidence>
<name>G7JZ20_MEDTR</name>
<dbReference type="EMBL" id="CM001221">
    <property type="protein sequence ID" value="AES97099.1"/>
    <property type="molecule type" value="Genomic_DNA"/>
</dbReference>